<feature type="domain" description="Bacterial Ig" evidence="1">
    <location>
        <begin position="88"/>
        <end position="138"/>
    </location>
</feature>
<evidence type="ECO:0000259" key="1">
    <source>
        <dbReference type="Pfam" id="PF17936"/>
    </source>
</evidence>
<protein>
    <recommendedName>
        <fullName evidence="1">Bacterial Ig domain-containing protein</fullName>
    </recommendedName>
</protein>
<dbReference type="GO" id="GO:0005975">
    <property type="term" value="P:carbohydrate metabolic process"/>
    <property type="evidence" value="ECO:0007669"/>
    <property type="project" value="UniProtKB-ARBA"/>
</dbReference>
<dbReference type="InterPro" id="IPR013783">
    <property type="entry name" value="Ig-like_fold"/>
</dbReference>
<sequence>MAARTALIEGRATAGAKVVIDDRTEATVDANGKWSATVTKLKLGKNTVKLAEYKDGETEPSSTFDLEVELTVGELTGVVSLGGIDDLAKVSGKAQAGATVRLFDEAGKQIAETTASAEGTWAAEVPAPNAGGDYKITVAQFINDERNGDLDLTIGYGKGVEVTSPQDGDSHAGGAIDITGTGAAGAKVTVSEGRTVLGEATVLSNLRWSVEDIDLSNAEHKLTVTQKSKGANVTSQTITLNPGEGVVDLTAAGRFDAQDATKPATAYGSAPSGSTVVLRNSVGTEIGRTVAKDNSYTITIDPSKVTSGTNTFSVIIEGQSENAKSFTLNYGAPAADVVVTKPEKNGTVKPGRVEFAGTGQAGAKVVVRGSSREVASATVNGQGAWSATSTMELGAGQYDLYFDQVGKGGISKTIRHAFTIGESAPIVTPHTVTSPGEDEVVETLAPEFRGTGHEGATITVRGSSRVVATGTVQNGQWVAKTDAASPLAPGSYSLYVDQSIRGTVVSTIRASFTVSNEAFRELTLSSPAQGENVTVLRPTFVGTATPGAEIRVGSSRTTVATATVGQDGTFRATADFDLAKGGTYAGLEVKQTTKSGKTSTVSSTFTIDRNAQ</sequence>
<name>A0AAW3T5L9_9MICO</name>
<comment type="caution">
    <text evidence="2">The sequence shown here is derived from an EMBL/GenBank/DDBJ whole genome shotgun (WGS) entry which is preliminary data.</text>
</comment>
<proteinExistence type="predicted"/>
<dbReference type="Pfam" id="PF17936">
    <property type="entry name" value="Big_6"/>
    <property type="match status" value="1"/>
</dbReference>
<accession>A0AAW3T5L9</accession>
<dbReference type="InterPro" id="IPR041498">
    <property type="entry name" value="Big_6"/>
</dbReference>
<dbReference type="Proteomes" id="UP000590225">
    <property type="component" value="Unassembled WGS sequence"/>
</dbReference>
<gene>
    <name evidence="2" type="ORF">FHW23_000959</name>
</gene>
<reference evidence="2 3" key="1">
    <citation type="submission" date="2020-07" db="EMBL/GenBank/DDBJ databases">
        <title>Above-ground endophytic microbial communities from plants in different locations in the United States.</title>
        <authorList>
            <person name="Frank C."/>
        </authorList>
    </citation>
    <scope>NUCLEOTIDE SEQUENCE [LARGE SCALE GENOMIC DNA]</scope>
    <source>
        <strain evidence="2 3">WPL5_2</strain>
    </source>
</reference>
<organism evidence="2 3">
    <name type="scientific">Curtobacterium pusillum</name>
    <dbReference type="NCBI Taxonomy" id="69373"/>
    <lineage>
        <taxon>Bacteria</taxon>
        <taxon>Bacillati</taxon>
        <taxon>Actinomycetota</taxon>
        <taxon>Actinomycetes</taxon>
        <taxon>Micrococcales</taxon>
        <taxon>Microbacteriaceae</taxon>
        <taxon>Curtobacterium</taxon>
    </lineage>
</organism>
<evidence type="ECO:0000313" key="2">
    <source>
        <dbReference type="EMBL" id="MBA8989727.1"/>
    </source>
</evidence>
<evidence type="ECO:0000313" key="3">
    <source>
        <dbReference type="Proteomes" id="UP000590225"/>
    </source>
</evidence>
<dbReference type="Gene3D" id="2.60.40.10">
    <property type="entry name" value="Immunoglobulins"/>
    <property type="match status" value="5"/>
</dbReference>
<dbReference type="EMBL" id="JACGXP010000001">
    <property type="protein sequence ID" value="MBA8989727.1"/>
    <property type="molecule type" value="Genomic_DNA"/>
</dbReference>
<dbReference type="AlphaFoldDB" id="A0AAW3T5L9"/>